<dbReference type="EMBL" id="MU007026">
    <property type="protein sequence ID" value="KAF2432365.1"/>
    <property type="molecule type" value="Genomic_DNA"/>
</dbReference>
<feature type="compositionally biased region" description="Basic and acidic residues" evidence="1">
    <location>
        <begin position="14"/>
        <end position="25"/>
    </location>
</feature>
<organism evidence="2 3">
    <name type="scientific">Tothia fuscella</name>
    <dbReference type="NCBI Taxonomy" id="1048955"/>
    <lineage>
        <taxon>Eukaryota</taxon>
        <taxon>Fungi</taxon>
        <taxon>Dikarya</taxon>
        <taxon>Ascomycota</taxon>
        <taxon>Pezizomycotina</taxon>
        <taxon>Dothideomycetes</taxon>
        <taxon>Pleosporomycetidae</taxon>
        <taxon>Venturiales</taxon>
        <taxon>Cylindrosympodiaceae</taxon>
        <taxon>Tothia</taxon>
    </lineage>
</organism>
<feature type="region of interest" description="Disordered" evidence="1">
    <location>
        <begin position="14"/>
        <end position="47"/>
    </location>
</feature>
<keyword evidence="3" id="KW-1185">Reference proteome</keyword>
<sequence length="205" mass="23324">MGSWLTIVARAEPPVKSRDAADSPRKSTLGRPAPFAVGDNPNYTSTPSRQTIITLTSKIAHNDPWNQPTQKVFASTTTGLKSHSHYFATWFRDRRWNEGATGVMSRGRMNMKWAKHHKIEIHDTYPSIIAAYVHWIYSSRLGRPVAKNNADLRSRANFRTFLIRCYVFGHKYGDGEFADFVIDVLIRYTITTRSFAVKETGLCIN</sequence>
<comment type="caution">
    <text evidence="2">The sequence shown here is derived from an EMBL/GenBank/DDBJ whole genome shotgun (WGS) entry which is preliminary data.</text>
</comment>
<evidence type="ECO:0000313" key="2">
    <source>
        <dbReference type="EMBL" id="KAF2432365.1"/>
    </source>
</evidence>
<name>A0A9P4U051_9PEZI</name>
<proteinExistence type="predicted"/>
<evidence type="ECO:0000256" key="1">
    <source>
        <dbReference type="SAM" id="MobiDB-lite"/>
    </source>
</evidence>
<reference evidence="2" key="1">
    <citation type="journal article" date="2020" name="Stud. Mycol.">
        <title>101 Dothideomycetes genomes: a test case for predicting lifestyles and emergence of pathogens.</title>
        <authorList>
            <person name="Haridas S."/>
            <person name="Albert R."/>
            <person name="Binder M."/>
            <person name="Bloem J."/>
            <person name="Labutti K."/>
            <person name="Salamov A."/>
            <person name="Andreopoulos B."/>
            <person name="Baker S."/>
            <person name="Barry K."/>
            <person name="Bills G."/>
            <person name="Bluhm B."/>
            <person name="Cannon C."/>
            <person name="Castanera R."/>
            <person name="Culley D."/>
            <person name="Daum C."/>
            <person name="Ezra D."/>
            <person name="Gonzalez J."/>
            <person name="Henrissat B."/>
            <person name="Kuo A."/>
            <person name="Liang C."/>
            <person name="Lipzen A."/>
            <person name="Lutzoni F."/>
            <person name="Magnuson J."/>
            <person name="Mondo S."/>
            <person name="Nolan M."/>
            <person name="Ohm R."/>
            <person name="Pangilinan J."/>
            <person name="Park H.-J."/>
            <person name="Ramirez L."/>
            <person name="Alfaro M."/>
            <person name="Sun H."/>
            <person name="Tritt A."/>
            <person name="Yoshinaga Y."/>
            <person name="Zwiers L.-H."/>
            <person name="Turgeon B."/>
            <person name="Goodwin S."/>
            <person name="Spatafora J."/>
            <person name="Crous P."/>
            <person name="Grigoriev I."/>
        </authorList>
    </citation>
    <scope>NUCLEOTIDE SEQUENCE</scope>
    <source>
        <strain evidence="2">CBS 130266</strain>
    </source>
</reference>
<gene>
    <name evidence="2" type="ORF">EJ08DRAFT_677588</name>
</gene>
<accession>A0A9P4U051</accession>
<dbReference type="Proteomes" id="UP000800235">
    <property type="component" value="Unassembled WGS sequence"/>
</dbReference>
<dbReference type="AlphaFoldDB" id="A0A9P4U051"/>
<evidence type="ECO:0000313" key="3">
    <source>
        <dbReference type="Proteomes" id="UP000800235"/>
    </source>
</evidence>
<evidence type="ECO:0008006" key="4">
    <source>
        <dbReference type="Google" id="ProtNLM"/>
    </source>
</evidence>
<protein>
    <recommendedName>
        <fullName evidence="4">BTB domain-containing protein</fullName>
    </recommendedName>
</protein>